<feature type="compositionally biased region" description="Basic and acidic residues" evidence="6">
    <location>
        <begin position="560"/>
        <end position="577"/>
    </location>
</feature>
<dbReference type="InterPro" id="IPR054321">
    <property type="entry name" value="PspC-rel_TM"/>
</dbReference>
<keyword evidence="3 7" id="KW-0812">Transmembrane</keyword>
<keyword evidence="5 7" id="KW-0472">Membrane</keyword>
<evidence type="ECO:0000313" key="11">
    <source>
        <dbReference type="EMBL" id="MCA0132294.1"/>
    </source>
</evidence>
<keyword evidence="12" id="KW-1185">Reference proteome</keyword>
<dbReference type="InterPro" id="IPR054319">
    <property type="entry name" value="PspC-rel_ToastRack"/>
</dbReference>
<evidence type="ECO:0000256" key="3">
    <source>
        <dbReference type="ARBA" id="ARBA00022692"/>
    </source>
</evidence>
<dbReference type="Pfam" id="PF22571">
    <property type="entry name" value="LiaI-LiaF-TM_PspC"/>
    <property type="match status" value="1"/>
</dbReference>
<dbReference type="InterPro" id="IPR007168">
    <property type="entry name" value="Phageshock_PspC_N"/>
</dbReference>
<dbReference type="PANTHER" id="PTHR33885">
    <property type="entry name" value="PHAGE SHOCK PROTEIN C"/>
    <property type="match status" value="1"/>
</dbReference>
<feature type="transmembrane region" description="Helical" evidence="7">
    <location>
        <begin position="309"/>
        <end position="334"/>
    </location>
</feature>
<protein>
    <submittedName>
        <fullName evidence="11">PspC domain-containing protein</fullName>
    </submittedName>
</protein>
<evidence type="ECO:0000256" key="5">
    <source>
        <dbReference type="ARBA" id="ARBA00023136"/>
    </source>
</evidence>
<evidence type="ECO:0000259" key="10">
    <source>
        <dbReference type="Pfam" id="PF22744"/>
    </source>
</evidence>
<feature type="transmembrane region" description="Helical" evidence="7">
    <location>
        <begin position="267"/>
        <end position="289"/>
    </location>
</feature>
<evidence type="ECO:0000256" key="4">
    <source>
        <dbReference type="ARBA" id="ARBA00022989"/>
    </source>
</evidence>
<feature type="domain" description="PspC-related transmembrane region" evidence="9">
    <location>
        <begin position="233"/>
        <end position="373"/>
    </location>
</feature>
<feature type="transmembrane region" description="Helical" evidence="7">
    <location>
        <begin position="346"/>
        <end position="365"/>
    </location>
</feature>
<feature type="transmembrane region" description="Helical" evidence="7">
    <location>
        <begin position="139"/>
        <end position="163"/>
    </location>
</feature>
<name>A0ABS7XSD0_9FLAO</name>
<feature type="region of interest" description="Disordered" evidence="6">
    <location>
        <begin position="555"/>
        <end position="588"/>
    </location>
</feature>
<evidence type="ECO:0000313" key="12">
    <source>
        <dbReference type="Proteomes" id="UP001198901"/>
    </source>
</evidence>
<evidence type="ECO:0000259" key="9">
    <source>
        <dbReference type="Pfam" id="PF22571"/>
    </source>
</evidence>
<accession>A0ABS7XSD0</accession>
<feature type="domain" description="PspC-related ToastRack" evidence="10">
    <location>
        <begin position="420"/>
        <end position="550"/>
    </location>
</feature>
<evidence type="ECO:0000256" key="1">
    <source>
        <dbReference type="ARBA" id="ARBA00004162"/>
    </source>
</evidence>
<feature type="domain" description="Phage shock protein PspC N-terminal" evidence="8">
    <location>
        <begin position="108"/>
        <end position="166"/>
    </location>
</feature>
<keyword evidence="2" id="KW-1003">Cell membrane</keyword>
<comment type="subcellular location">
    <subcellularLocation>
        <location evidence="1">Cell membrane</location>
        <topology evidence="1">Single-pass membrane protein</topology>
    </subcellularLocation>
</comment>
<sequence length="588" mass="66225">MNKTVNINLAGIFFHIDEDAYLKLSRYLEAIKRSFTDSQGRSEIISDIEARIAELFAERIQNEKQVVGIKLVDEVIAIMGQPEDYLVDDEIFEDEPQPRPSYDNRAVKKLFRDTDNSYIGGVAAGLSHYFGIDTIWMRLLWILLTIGSGGTFILIYLIFWALVPEAVTTAEKLTMTGDPVNITNIEKKIKDGIDTVSDKVRNVDLKKQGEKLKDGFDSVSDNISETVKNVDFQKQGNRLKSSSQNFFDTLGSIILFFLKVIAKFIGVILIIVGISTLISLIVAFFTVGVTDAVHYPGMDFIDAANAANIPLWLMSMLLFFAIGIPFFFVFYLGLKILVNNLKSIGNVAKFTLLGIWLISIIGLIITGVKQATEHAFDAKFTVKEQLDVTSNDTLRITMVNNDSYNGYVYRRSNNYDLIEDEDGRYIKSSDIRLVVRSTKDSLASLVIEKQASGSSYEIARERAENINYNFTLEDGRLDLSAILTTDIENKFSDQEVMVILYLPEGTVIYADDNTYSFHRNSSYYNDILDNGMEEQYLKIIENGTECLDCAIDVNEDESEDKSSKNEDKPDVSIKINDEDGVNIEVNDD</sequence>
<proteinExistence type="predicted"/>
<evidence type="ECO:0000256" key="6">
    <source>
        <dbReference type="SAM" id="MobiDB-lite"/>
    </source>
</evidence>
<organism evidence="11 12">
    <name type="scientific">Winogradskyella alexanderae</name>
    <dbReference type="NCBI Taxonomy" id="2877123"/>
    <lineage>
        <taxon>Bacteria</taxon>
        <taxon>Pseudomonadati</taxon>
        <taxon>Bacteroidota</taxon>
        <taxon>Flavobacteriia</taxon>
        <taxon>Flavobacteriales</taxon>
        <taxon>Flavobacteriaceae</taxon>
        <taxon>Winogradskyella</taxon>
    </lineage>
</organism>
<comment type="caution">
    <text evidence="11">The sequence shown here is derived from an EMBL/GenBank/DDBJ whole genome shotgun (WGS) entry which is preliminary data.</text>
</comment>
<dbReference type="InterPro" id="IPR052027">
    <property type="entry name" value="PspC"/>
</dbReference>
<dbReference type="RefSeq" id="WP_224527625.1">
    <property type="nucleotide sequence ID" value="NZ_JAIUJR010000003.1"/>
</dbReference>
<reference evidence="12" key="1">
    <citation type="submission" date="2023-07" db="EMBL/GenBank/DDBJ databases">
        <authorList>
            <person name="Yue Y."/>
        </authorList>
    </citation>
    <scope>NUCLEOTIDE SEQUENCE [LARGE SCALE GENOMIC DNA]</scope>
    <source>
        <strain evidence="12">D23</strain>
    </source>
</reference>
<evidence type="ECO:0000259" key="8">
    <source>
        <dbReference type="Pfam" id="PF04024"/>
    </source>
</evidence>
<keyword evidence="4 7" id="KW-1133">Transmembrane helix</keyword>
<evidence type="ECO:0000256" key="7">
    <source>
        <dbReference type="SAM" id="Phobius"/>
    </source>
</evidence>
<dbReference type="Pfam" id="PF22744">
    <property type="entry name" value="Toast-rack_PspC-Cterm"/>
    <property type="match status" value="1"/>
</dbReference>
<dbReference type="EMBL" id="JAIUJR010000003">
    <property type="protein sequence ID" value="MCA0132294.1"/>
    <property type="molecule type" value="Genomic_DNA"/>
</dbReference>
<evidence type="ECO:0000256" key="2">
    <source>
        <dbReference type="ARBA" id="ARBA00022475"/>
    </source>
</evidence>
<dbReference type="Proteomes" id="UP001198901">
    <property type="component" value="Unassembled WGS sequence"/>
</dbReference>
<gene>
    <name evidence="11" type="ORF">LBU54_06830</name>
</gene>
<feature type="compositionally biased region" description="Acidic residues" evidence="6">
    <location>
        <begin position="578"/>
        <end position="588"/>
    </location>
</feature>
<dbReference type="Pfam" id="PF04024">
    <property type="entry name" value="PspC"/>
    <property type="match status" value="1"/>
</dbReference>
<dbReference type="PANTHER" id="PTHR33885:SF3">
    <property type="entry name" value="PHAGE SHOCK PROTEIN C"/>
    <property type="match status" value="1"/>
</dbReference>